<name>A0ABQ9Y2L7_9EUKA</name>
<keyword evidence="1" id="KW-1133">Transmembrane helix</keyword>
<dbReference type="Proteomes" id="UP001281761">
    <property type="component" value="Unassembled WGS sequence"/>
</dbReference>
<accession>A0ABQ9Y2L7</accession>
<keyword evidence="1" id="KW-0472">Membrane</keyword>
<organism evidence="2 3">
    <name type="scientific">Blattamonas nauphoetae</name>
    <dbReference type="NCBI Taxonomy" id="2049346"/>
    <lineage>
        <taxon>Eukaryota</taxon>
        <taxon>Metamonada</taxon>
        <taxon>Preaxostyla</taxon>
        <taxon>Oxymonadida</taxon>
        <taxon>Blattamonas</taxon>
    </lineage>
</organism>
<protein>
    <submittedName>
        <fullName evidence="2">Uncharacterized protein</fullName>
    </submittedName>
</protein>
<proteinExistence type="predicted"/>
<evidence type="ECO:0000313" key="3">
    <source>
        <dbReference type="Proteomes" id="UP001281761"/>
    </source>
</evidence>
<feature type="transmembrane region" description="Helical" evidence="1">
    <location>
        <begin position="30"/>
        <end position="48"/>
    </location>
</feature>
<evidence type="ECO:0000313" key="2">
    <source>
        <dbReference type="EMBL" id="KAK2957991.1"/>
    </source>
</evidence>
<keyword evidence="3" id="KW-1185">Reference proteome</keyword>
<dbReference type="EMBL" id="JARBJD010000042">
    <property type="protein sequence ID" value="KAK2957991.1"/>
    <property type="molecule type" value="Genomic_DNA"/>
</dbReference>
<reference evidence="2 3" key="1">
    <citation type="journal article" date="2022" name="bioRxiv">
        <title>Genomics of Preaxostyla Flagellates Illuminates Evolutionary Transitions and the Path Towards Mitochondrial Loss.</title>
        <authorList>
            <person name="Novak L.V.F."/>
            <person name="Treitli S.C."/>
            <person name="Pyrih J."/>
            <person name="Halakuc P."/>
            <person name="Pipaliya S.V."/>
            <person name="Vacek V."/>
            <person name="Brzon O."/>
            <person name="Soukal P."/>
            <person name="Eme L."/>
            <person name="Dacks J.B."/>
            <person name="Karnkowska A."/>
            <person name="Elias M."/>
            <person name="Hampl V."/>
        </authorList>
    </citation>
    <scope>NUCLEOTIDE SEQUENCE [LARGE SCALE GENOMIC DNA]</scope>
    <source>
        <strain evidence="2">NAU3</strain>
        <tissue evidence="2">Gut</tissue>
    </source>
</reference>
<sequence length="89" mass="10045">MATVVFNFVLSPVMKYTVVPSYNLNTPPKMTFIVITFLLLRAAIAYVYKSIERKAAEKDDTNKNILKRDARLPPQIEKSVILSSPTLCP</sequence>
<gene>
    <name evidence="2" type="ORF">BLNAU_7167</name>
</gene>
<keyword evidence="1" id="KW-0812">Transmembrane</keyword>
<evidence type="ECO:0000256" key="1">
    <source>
        <dbReference type="SAM" id="Phobius"/>
    </source>
</evidence>
<comment type="caution">
    <text evidence="2">The sequence shown here is derived from an EMBL/GenBank/DDBJ whole genome shotgun (WGS) entry which is preliminary data.</text>
</comment>